<dbReference type="Proteomes" id="UP001209540">
    <property type="component" value="Unassembled WGS sequence"/>
</dbReference>
<evidence type="ECO:0000256" key="1">
    <source>
        <dbReference type="SAM" id="MobiDB-lite"/>
    </source>
</evidence>
<evidence type="ECO:0000313" key="3">
    <source>
        <dbReference type="Proteomes" id="UP001209540"/>
    </source>
</evidence>
<proteinExistence type="predicted"/>
<dbReference type="EMBL" id="JAIXMP010000044">
    <property type="protein sequence ID" value="KAI9246871.1"/>
    <property type="molecule type" value="Genomic_DNA"/>
</dbReference>
<name>A0AAD5P838_9FUNG</name>
<feature type="compositionally biased region" description="Polar residues" evidence="1">
    <location>
        <begin position="137"/>
        <end position="150"/>
    </location>
</feature>
<protein>
    <submittedName>
        <fullName evidence="2">Uncharacterized protein</fullName>
    </submittedName>
</protein>
<reference evidence="2" key="2">
    <citation type="submission" date="2023-02" db="EMBL/GenBank/DDBJ databases">
        <authorList>
            <consortium name="DOE Joint Genome Institute"/>
            <person name="Mondo S.J."/>
            <person name="Chang Y."/>
            <person name="Wang Y."/>
            <person name="Ahrendt S."/>
            <person name="Andreopoulos W."/>
            <person name="Barry K."/>
            <person name="Beard J."/>
            <person name="Benny G.L."/>
            <person name="Blankenship S."/>
            <person name="Bonito G."/>
            <person name="Cuomo C."/>
            <person name="Desiro A."/>
            <person name="Gervers K.A."/>
            <person name="Hundley H."/>
            <person name="Kuo A."/>
            <person name="LaButti K."/>
            <person name="Lang B.F."/>
            <person name="Lipzen A."/>
            <person name="O'Donnell K."/>
            <person name="Pangilinan J."/>
            <person name="Reynolds N."/>
            <person name="Sandor L."/>
            <person name="Smith M.W."/>
            <person name="Tsang A."/>
            <person name="Grigoriev I.V."/>
            <person name="Stajich J.E."/>
            <person name="Spatafora J.W."/>
        </authorList>
    </citation>
    <scope>NUCLEOTIDE SEQUENCE</scope>
    <source>
        <strain evidence="2">RSA 2281</strain>
    </source>
</reference>
<feature type="compositionally biased region" description="Basic residues" evidence="1">
    <location>
        <begin position="151"/>
        <end position="160"/>
    </location>
</feature>
<feature type="compositionally biased region" description="Basic residues" evidence="1">
    <location>
        <begin position="82"/>
        <end position="92"/>
    </location>
</feature>
<organism evidence="2 3">
    <name type="scientific">Phascolomyces articulosus</name>
    <dbReference type="NCBI Taxonomy" id="60185"/>
    <lineage>
        <taxon>Eukaryota</taxon>
        <taxon>Fungi</taxon>
        <taxon>Fungi incertae sedis</taxon>
        <taxon>Mucoromycota</taxon>
        <taxon>Mucoromycotina</taxon>
        <taxon>Mucoromycetes</taxon>
        <taxon>Mucorales</taxon>
        <taxon>Lichtheimiaceae</taxon>
        <taxon>Phascolomyces</taxon>
    </lineage>
</organism>
<evidence type="ECO:0000313" key="2">
    <source>
        <dbReference type="EMBL" id="KAI9246871.1"/>
    </source>
</evidence>
<feature type="region of interest" description="Disordered" evidence="1">
    <location>
        <begin position="24"/>
        <end position="162"/>
    </location>
</feature>
<sequence>MLRSSNTALRSLQWRSPLIALRHQSTATAAAAAPEVQQQQQPAQKQSSKRTPLSARLGGSGRGKTLEAGDPFSQFLNNAQQKNRRMQPRGKPRVNAAAPGQFDDATEQQPRKQQQQQRSKRQNKQQQQNKQKRQEASGATGTNDKQQQRSRQPRQVKSTRKVLETRRVTTFIDKDIDWTAMNTLEDQSNEAAAVSVASGEETTHEDREKLMMELQTGDYERYFQVSNGMEFGSTISADSLNSLMGGNASYAFDQKMAFLSAVSKASGGAVAAKK</sequence>
<reference evidence="2" key="1">
    <citation type="journal article" date="2022" name="IScience">
        <title>Evolution of zygomycete secretomes and the origins of terrestrial fungal ecologies.</title>
        <authorList>
            <person name="Chang Y."/>
            <person name="Wang Y."/>
            <person name="Mondo S."/>
            <person name="Ahrendt S."/>
            <person name="Andreopoulos W."/>
            <person name="Barry K."/>
            <person name="Beard J."/>
            <person name="Benny G.L."/>
            <person name="Blankenship S."/>
            <person name="Bonito G."/>
            <person name="Cuomo C."/>
            <person name="Desiro A."/>
            <person name="Gervers K.A."/>
            <person name="Hundley H."/>
            <person name="Kuo A."/>
            <person name="LaButti K."/>
            <person name="Lang B.F."/>
            <person name="Lipzen A."/>
            <person name="O'Donnell K."/>
            <person name="Pangilinan J."/>
            <person name="Reynolds N."/>
            <person name="Sandor L."/>
            <person name="Smith M.E."/>
            <person name="Tsang A."/>
            <person name="Grigoriev I.V."/>
            <person name="Stajich J.E."/>
            <person name="Spatafora J.W."/>
        </authorList>
    </citation>
    <scope>NUCLEOTIDE SEQUENCE</scope>
    <source>
        <strain evidence="2">RSA 2281</strain>
    </source>
</reference>
<accession>A0AAD5P838</accession>
<feature type="compositionally biased region" description="Low complexity" evidence="1">
    <location>
        <begin position="24"/>
        <end position="46"/>
    </location>
</feature>
<gene>
    <name evidence="2" type="ORF">BDA99DRAFT_609407</name>
</gene>
<dbReference type="AlphaFoldDB" id="A0AAD5P838"/>
<keyword evidence="3" id="KW-1185">Reference proteome</keyword>
<comment type="caution">
    <text evidence="2">The sequence shown here is derived from an EMBL/GenBank/DDBJ whole genome shotgun (WGS) entry which is preliminary data.</text>
</comment>